<keyword evidence="2 4" id="KW-0238">DNA-binding</keyword>
<evidence type="ECO:0000256" key="3">
    <source>
        <dbReference type="ARBA" id="ARBA00023163"/>
    </source>
</evidence>
<evidence type="ECO:0000256" key="1">
    <source>
        <dbReference type="ARBA" id="ARBA00023015"/>
    </source>
</evidence>
<dbReference type="PROSITE" id="PS50977">
    <property type="entry name" value="HTH_TETR_2"/>
    <property type="match status" value="1"/>
</dbReference>
<dbReference type="EMBL" id="CP070496">
    <property type="protein sequence ID" value="QSB06723.1"/>
    <property type="molecule type" value="Genomic_DNA"/>
</dbReference>
<dbReference type="GO" id="GO:0003700">
    <property type="term" value="F:DNA-binding transcription factor activity"/>
    <property type="evidence" value="ECO:0007669"/>
    <property type="project" value="TreeGrafter"/>
</dbReference>
<dbReference type="AlphaFoldDB" id="A0A895XTA8"/>
<dbReference type="SUPFAM" id="SSF46689">
    <property type="entry name" value="Homeodomain-like"/>
    <property type="match status" value="1"/>
</dbReference>
<feature type="domain" description="HTH tetR-type" evidence="5">
    <location>
        <begin position="14"/>
        <end position="72"/>
    </location>
</feature>
<dbReference type="Pfam" id="PF00440">
    <property type="entry name" value="TetR_N"/>
    <property type="match status" value="1"/>
</dbReference>
<dbReference type="InterPro" id="IPR009057">
    <property type="entry name" value="Homeodomain-like_sf"/>
</dbReference>
<protein>
    <submittedName>
        <fullName evidence="6">TetR/AcrR family transcriptional regulator</fullName>
    </submittedName>
</protein>
<dbReference type="Gene3D" id="1.10.357.10">
    <property type="entry name" value="Tetracycline Repressor, domain 2"/>
    <property type="match status" value="1"/>
</dbReference>
<proteinExistence type="predicted"/>
<organism evidence="6 7">
    <name type="scientific">Natronoglycomyces albus</name>
    <dbReference type="NCBI Taxonomy" id="2811108"/>
    <lineage>
        <taxon>Bacteria</taxon>
        <taxon>Bacillati</taxon>
        <taxon>Actinomycetota</taxon>
        <taxon>Actinomycetes</taxon>
        <taxon>Glycomycetales</taxon>
        <taxon>Glycomycetaceae</taxon>
        <taxon>Natronoglycomyces</taxon>
    </lineage>
</organism>
<dbReference type="InterPro" id="IPR050109">
    <property type="entry name" value="HTH-type_TetR-like_transc_reg"/>
</dbReference>
<evidence type="ECO:0000259" key="5">
    <source>
        <dbReference type="PROSITE" id="PS50977"/>
    </source>
</evidence>
<dbReference type="PANTHER" id="PTHR30055">
    <property type="entry name" value="HTH-TYPE TRANSCRIPTIONAL REGULATOR RUTR"/>
    <property type="match status" value="1"/>
</dbReference>
<evidence type="ECO:0000256" key="2">
    <source>
        <dbReference type="ARBA" id="ARBA00023125"/>
    </source>
</evidence>
<keyword evidence="7" id="KW-1185">Reference proteome</keyword>
<dbReference type="Proteomes" id="UP000662939">
    <property type="component" value="Chromosome"/>
</dbReference>
<dbReference type="PANTHER" id="PTHR30055:SF234">
    <property type="entry name" value="HTH-TYPE TRANSCRIPTIONAL REGULATOR BETI"/>
    <property type="match status" value="1"/>
</dbReference>
<reference evidence="6" key="1">
    <citation type="submission" date="2021-02" db="EMBL/GenBank/DDBJ databases">
        <title>Natronoglycomyces albus gen. nov., sp. nov, a haloalkaliphilic actinobacterium from a soda solonchak soil.</title>
        <authorList>
            <person name="Sorokin D.Y."/>
            <person name="Khijniak T.V."/>
            <person name="Zakharycheva A.P."/>
            <person name="Boueva O.V."/>
            <person name="Ariskina E.V."/>
            <person name="Hahnke R.L."/>
            <person name="Bunk B."/>
            <person name="Sproer C."/>
            <person name="Schumann P."/>
            <person name="Evtushenko L.I."/>
            <person name="Kublanov I.V."/>
        </authorList>
    </citation>
    <scope>NUCLEOTIDE SEQUENCE</scope>
    <source>
        <strain evidence="6">DSM 106290</strain>
    </source>
</reference>
<evidence type="ECO:0000256" key="4">
    <source>
        <dbReference type="PROSITE-ProRule" id="PRU00335"/>
    </source>
</evidence>
<feature type="DNA-binding region" description="H-T-H motif" evidence="4">
    <location>
        <begin position="35"/>
        <end position="54"/>
    </location>
</feature>
<accession>A0A895XTA8</accession>
<dbReference type="RefSeq" id="WP_213172733.1">
    <property type="nucleotide sequence ID" value="NZ_CP070496.1"/>
</dbReference>
<evidence type="ECO:0000313" key="6">
    <source>
        <dbReference type="EMBL" id="QSB06723.1"/>
    </source>
</evidence>
<keyword evidence="1" id="KW-0805">Transcription regulation</keyword>
<dbReference type="InterPro" id="IPR036271">
    <property type="entry name" value="Tet_transcr_reg_TetR-rel_C_sf"/>
</dbReference>
<dbReference type="KEGG" id="nav:JQS30_07470"/>
<dbReference type="SUPFAM" id="SSF48498">
    <property type="entry name" value="Tetracyclin repressor-like, C-terminal domain"/>
    <property type="match status" value="1"/>
</dbReference>
<dbReference type="GO" id="GO:0000976">
    <property type="term" value="F:transcription cis-regulatory region binding"/>
    <property type="evidence" value="ECO:0007669"/>
    <property type="project" value="TreeGrafter"/>
</dbReference>
<dbReference type="InterPro" id="IPR001647">
    <property type="entry name" value="HTH_TetR"/>
</dbReference>
<keyword evidence="3" id="KW-0804">Transcription</keyword>
<evidence type="ECO:0000313" key="7">
    <source>
        <dbReference type="Proteomes" id="UP000662939"/>
    </source>
</evidence>
<sequence length="203" mass="22040">MARENSKSLRADAQRSAIAILEAAERVLSIDSAATLERIAEAAGVSRTTIHRRYSNRDALLASLAQNAHQLLTEAIASARPQSAPPLVALHQATANILIVKAKWPYSLGLDLSPDLREQVHEHVYRPCETVFRRAQETGHIRANVDLTWARLVYFALLKAAVVTHLDTHDSDATGQEGTFDAATADQTAALIIDTLFTGIGPT</sequence>
<name>A0A895XTA8_9ACTN</name>
<gene>
    <name evidence="6" type="ORF">JQS30_07470</name>
</gene>